<comment type="caution">
    <text evidence="5">The sequence shown here is derived from an EMBL/GenBank/DDBJ whole genome shotgun (WGS) entry which is preliminary data.</text>
</comment>
<organism evidence="5 6">
    <name type="scientific">Bonamia ostreae</name>
    <dbReference type="NCBI Taxonomy" id="126728"/>
    <lineage>
        <taxon>Eukaryota</taxon>
        <taxon>Sar</taxon>
        <taxon>Rhizaria</taxon>
        <taxon>Endomyxa</taxon>
        <taxon>Ascetosporea</taxon>
        <taxon>Haplosporida</taxon>
        <taxon>Bonamia</taxon>
    </lineage>
</organism>
<protein>
    <recommendedName>
        <fullName evidence="4">RRM domain-containing protein</fullName>
    </recommendedName>
</protein>
<evidence type="ECO:0000313" key="6">
    <source>
        <dbReference type="Proteomes" id="UP001439008"/>
    </source>
</evidence>
<feature type="region of interest" description="Disordered" evidence="3">
    <location>
        <begin position="1"/>
        <end position="41"/>
    </location>
</feature>
<dbReference type="InterPro" id="IPR035979">
    <property type="entry name" value="RBD_domain_sf"/>
</dbReference>
<evidence type="ECO:0000256" key="2">
    <source>
        <dbReference type="PROSITE-ProRule" id="PRU00176"/>
    </source>
</evidence>
<evidence type="ECO:0000313" key="5">
    <source>
        <dbReference type="EMBL" id="MES1922186.1"/>
    </source>
</evidence>
<dbReference type="PROSITE" id="PS50102">
    <property type="entry name" value="RRM"/>
    <property type="match status" value="2"/>
</dbReference>
<dbReference type="PANTHER" id="PTHR14398:SF0">
    <property type="entry name" value="ZINC FINGER PROTEIN SWM"/>
    <property type="match status" value="1"/>
</dbReference>
<evidence type="ECO:0000256" key="3">
    <source>
        <dbReference type="SAM" id="MobiDB-lite"/>
    </source>
</evidence>
<sequence>MSFSNDDLENDQLAKNNPNKQNENKKTKRKRTTEKPKFVKRKNIETKNDKKYFKRPRKLKKLRTIYINDIPQQKLNFADIISFFDKFGEITSVQINKQKSQVFVKYEKQNEAELAMKEAFPVFGDESIRLRWAFFEKQEMSVLENTQEYLFCISKCKERLKTIFGQLENCQKLTKLAKNALKSKNDFGRPENTKILTKLKTLKKSLRGKIENFCRNFPVLDKSNLTFETKPDFWIKIDNNCDLLFDLIAKKFGIEQLYKSDHSVFSVDLRPKILQISNLPKEYLNLNFIKGHFYKYGYITKTEIKNGEMFIEFAKSHMAENVIKFY</sequence>
<gene>
    <name evidence="5" type="ORF">MHBO_003701</name>
</gene>
<feature type="domain" description="RRM" evidence="4">
    <location>
        <begin position="63"/>
        <end position="135"/>
    </location>
</feature>
<dbReference type="Gene3D" id="3.30.70.330">
    <property type="match status" value="1"/>
</dbReference>
<reference evidence="5 6" key="1">
    <citation type="journal article" date="2024" name="BMC Biol.">
        <title>Comparative genomics of Ascetosporea gives new insight into the evolutionary basis for animal parasitism in Rhizaria.</title>
        <authorList>
            <person name="Hiltunen Thoren M."/>
            <person name="Onut-Brannstrom I."/>
            <person name="Alfjorden A."/>
            <person name="Peckova H."/>
            <person name="Swords F."/>
            <person name="Hooper C."/>
            <person name="Holzer A.S."/>
            <person name="Bass D."/>
            <person name="Burki F."/>
        </authorList>
    </citation>
    <scope>NUCLEOTIDE SEQUENCE [LARGE SCALE GENOMIC DNA]</scope>
    <source>
        <strain evidence="5">20-A016</strain>
    </source>
</reference>
<dbReference type="InterPro" id="IPR012677">
    <property type="entry name" value="Nucleotide-bd_a/b_plait_sf"/>
</dbReference>
<dbReference type="InterPro" id="IPR000504">
    <property type="entry name" value="RRM_dom"/>
</dbReference>
<feature type="domain" description="RRM" evidence="4">
    <location>
        <begin position="272"/>
        <end position="326"/>
    </location>
</feature>
<evidence type="ECO:0000259" key="4">
    <source>
        <dbReference type="PROSITE" id="PS50102"/>
    </source>
</evidence>
<keyword evidence="1 2" id="KW-0694">RNA-binding</keyword>
<keyword evidence="6" id="KW-1185">Reference proteome</keyword>
<dbReference type="Proteomes" id="UP001439008">
    <property type="component" value="Unassembled WGS sequence"/>
</dbReference>
<evidence type="ECO:0000256" key="1">
    <source>
        <dbReference type="ARBA" id="ARBA00022884"/>
    </source>
</evidence>
<feature type="compositionally biased region" description="Acidic residues" evidence="3">
    <location>
        <begin position="1"/>
        <end position="10"/>
    </location>
</feature>
<dbReference type="SUPFAM" id="SSF54928">
    <property type="entry name" value="RNA-binding domain, RBD"/>
    <property type="match status" value="1"/>
</dbReference>
<accession>A0ABV2AR88</accession>
<proteinExistence type="predicted"/>
<dbReference type="InterPro" id="IPR045137">
    <property type="entry name" value="RBM26/27"/>
</dbReference>
<dbReference type="PANTHER" id="PTHR14398">
    <property type="entry name" value="RNA RECOGNITION RRM/RNP DOMAIN"/>
    <property type="match status" value="1"/>
</dbReference>
<name>A0ABV2AR88_9EUKA</name>
<dbReference type="EMBL" id="JBDODL010002364">
    <property type="protein sequence ID" value="MES1922186.1"/>
    <property type="molecule type" value="Genomic_DNA"/>
</dbReference>
<dbReference type="SMART" id="SM00360">
    <property type="entry name" value="RRM"/>
    <property type="match status" value="1"/>
</dbReference>